<dbReference type="GO" id="GO:0016020">
    <property type="term" value="C:membrane"/>
    <property type="evidence" value="ECO:0007669"/>
    <property type="project" value="UniProtKB-SubCell"/>
</dbReference>
<evidence type="ECO:0000256" key="1">
    <source>
        <dbReference type="ARBA" id="ARBA00004167"/>
    </source>
</evidence>
<dbReference type="GO" id="GO:0008270">
    <property type="term" value="F:zinc ion binding"/>
    <property type="evidence" value="ECO:0007669"/>
    <property type="project" value="UniProtKB-KW"/>
</dbReference>
<comment type="subcellular location">
    <subcellularLocation>
        <location evidence="1">Membrane</location>
        <topology evidence="1">Single-pass membrane protein</topology>
    </subcellularLocation>
</comment>
<evidence type="ECO:0000256" key="6">
    <source>
        <dbReference type="ARBA" id="ARBA00022771"/>
    </source>
</evidence>
<dbReference type="Pfam" id="PF13639">
    <property type="entry name" value="zf-RING_2"/>
    <property type="match status" value="1"/>
</dbReference>
<dbReference type="SUPFAM" id="SSF57850">
    <property type="entry name" value="RING/U-box"/>
    <property type="match status" value="1"/>
</dbReference>
<evidence type="ECO:0000256" key="11">
    <source>
        <dbReference type="ARBA" id="ARBA00024209"/>
    </source>
</evidence>
<dbReference type="OrthoDB" id="4348522at2759"/>
<sequence>MSATGRAGYEYNYEFSVDDEIVLRYNYTLVPGKKTFLFEIRTIFILKKTDGVDEIMGSERCFAEISVNGEQEAELLFGFNWLASYRLKEYWMTEEDIARFDQDAIDFTKEIEADPGRAHRRTVPIGIYLKVCTVQQEGEEVGPALERVIRAEKLIPLYVYPLQMGLENGPPPAIPLGDMFRVFLWELERTRVEDLNQGLAMMQDCGVCLRAPIVGDQISVLPSCGHAMHSHCIVGSLLEKRECPLCHSLVTFDPMAAYANFDPADYEMSKTLA</sequence>
<protein>
    <recommendedName>
        <fullName evidence="13">RING-type domain-containing protein</fullName>
    </recommendedName>
</protein>
<dbReference type="InterPro" id="IPR013083">
    <property type="entry name" value="Znf_RING/FYVE/PHD"/>
</dbReference>
<keyword evidence="5" id="KW-0479">Metal-binding</keyword>
<evidence type="ECO:0000256" key="2">
    <source>
        <dbReference type="ARBA" id="ARBA00004906"/>
    </source>
</evidence>
<dbReference type="EMBL" id="KI630674">
    <property type="protein sequence ID" value="EYU34777.1"/>
    <property type="molecule type" value="Genomic_DNA"/>
</dbReference>
<dbReference type="PROSITE" id="PS50089">
    <property type="entry name" value="ZF_RING_2"/>
    <property type="match status" value="1"/>
</dbReference>
<evidence type="ECO:0000256" key="9">
    <source>
        <dbReference type="ARBA" id="ARBA00022989"/>
    </source>
</evidence>
<evidence type="ECO:0000256" key="7">
    <source>
        <dbReference type="ARBA" id="ARBA00022786"/>
    </source>
</evidence>
<evidence type="ECO:0000256" key="4">
    <source>
        <dbReference type="ARBA" id="ARBA00022692"/>
    </source>
</evidence>
<evidence type="ECO:0000256" key="3">
    <source>
        <dbReference type="ARBA" id="ARBA00022679"/>
    </source>
</evidence>
<evidence type="ECO:0000259" key="13">
    <source>
        <dbReference type="PROSITE" id="PS50089"/>
    </source>
</evidence>
<accession>A0A022R2B3</accession>
<keyword evidence="10" id="KW-0472">Membrane</keyword>
<dbReference type="InterPro" id="IPR001841">
    <property type="entry name" value="Znf_RING"/>
</dbReference>
<name>A0A022R2B3_ERYGU</name>
<dbReference type="Gene3D" id="3.30.40.10">
    <property type="entry name" value="Zinc/RING finger domain, C3HC4 (zinc finger)"/>
    <property type="match status" value="1"/>
</dbReference>
<dbReference type="Proteomes" id="UP000030748">
    <property type="component" value="Unassembled WGS sequence"/>
</dbReference>
<keyword evidence="15" id="KW-1185">Reference proteome</keyword>
<evidence type="ECO:0000256" key="5">
    <source>
        <dbReference type="ARBA" id="ARBA00022723"/>
    </source>
</evidence>
<organism evidence="14 15">
    <name type="scientific">Erythranthe guttata</name>
    <name type="common">Yellow monkey flower</name>
    <name type="synonym">Mimulus guttatus</name>
    <dbReference type="NCBI Taxonomy" id="4155"/>
    <lineage>
        <taxon>Eukaryota</taxon>
        <taxon>Viridiplantae</taxon>
        <taxon>Streptophyta</taxon>
        <taxon>Embryophyta</taxon>
        <taxon>Tracheophyta</taxon>
        <taxon>Spermatophyta</taxon>
        <taxon>Magnoliopsida</taxon>
        <taxon>eudicotyledons</taxon>
        <taxon>Gunneridae</taxon>
        <taxon>Pentapetalae</taxon>
        <taxon>asterids</taxon>
        <taxon>lamiids</taxon>
        <taxon>Lamiales</taxon>
        <taxon>Phrymaceae</taxon>
        <taxon>Erythranthe</taxon>
    </lineage>
</organism>
<dbReference type="GO" id="GO:0016740">
    <property type="term" value="F:transferase activity"/>
    <property type="evidence" value="ECO:0007669"/>
    <property type="project" value="UniProtKB-KW"/>
</dbReference>
<keyword evidence="9" id="KW-1133">Transmembrane helix</keyword>
<feature type="domain" description="RING-type" evidence="13">
    <location>
        <begin position="205"/>
        <end position="247"/>
    </location>
</feature>
<comment type="similarity">
    <text evidence="11">Belongs to the RING-type zinc finger family. ATL subfamily.</text>
</comment>
<dbReference type="SMART" id="SM00184">
    <property type="entry name" value="RING"/>
    <property type="match status" value="1"/>
</dbReference>
<dbReference type="PANTHER" id="PTHR45768:SF61">
    <property type="entry name" value="RING-H2 FINGER PROTEIN ATL18"/>
    <property type="match status" value="1"/>
</dbReference>
<comment type="pathway">
    <text evidence="2">Protein modification; protein ubiquitination.</text>
</comment>
<proteinExistence type="inferred from homology"/>
<evidence type="ECO:0000313" key="14">
    <source>
        <dbReference type="EMBL" id="EYU34777.1"/>
    </source>
</evidence>
<dbReference type="KEGG" id="egt:105960885"/>
<reference evidence="14 15" key="1">
    <citation type="journal article" date="2013" name="Proc. Natl. Acad. Sci. U.S.A.">
        <title>Fine-scale variation in meiotic recombination in Mimulus inferred from population shotgun sequencing.</title>
        <authorList>
            <person name="Hellsten U."/>
            <person name="Wright K.M."/>
            <person name="Jenkins J."/>
            <person name="Shu S."/>
            <person name="Yuan Y."/>
            <person name="Wessler S.R."/>
            <person name="Schmutz J."/>
            <person name="Willis J.H."/>
            <person name="Rokhsar D.S."/>
        </authorList>
    </citation>
    <scope>NUCLEOTIDE SEQUENCE [LARGE SCALE GENOMIC DNA]</scope>
    <source>
        <strain evidence="15">cv. DUN x IM62</strain>
    </source>
</reference>
<dbReference type="eggNOG" id="ENOG502T1NC">
    <property type="taxonomic scope" value="Eukaryota"/>
</dbReference>
<evidence type="ECO:0000256" key="8">
    <source>
        <dbReference type="ARBA" id="ARBA00022833"/>
    </source>
</evidence>
<evidence type="ECO:0000313" key="15">
    <source>
        <dbReference type="Proteomes" id="UP000030748"/>
    </source>
</evidence>
<keyword evidence="3" id="KW-0808">Transferase</keyword>
<dbReference type="PhylomeDB" id="A0A022R2B3"/>
<gene>
    <name evidence="14" type="ORF">MIMGU_mgv1a011706mg</name>
</gene>
<keyword evidence="7" id="KW-0833">Ubl conjugation pathway</keyword>
<evidence type="ECO:0000256" key="12">
    <source>
        <dbReference type="PROSITE-ProRule" id="PRU00175"/>
    </source>
</evidence>
<dbReference type="PANTHER" id="PTHR45768">
    <property type="entry name" value="E3 UBIQUITIN-PROTEIN LIGASE RNF13-LIKE"/>
    <property type="match status" value="1"/>
</dbReference>
<dbReference type="AlphaFoldDB" id="A0A022R2B3"/>
<keyword evidence="8" id="KW-0862">Zinc</keyword>
<keyword evidence="6 12" id="KW-0863">Zinc-finger</keyword>
<evidence type="ECO:0000256" key="10">
    <source>
        <dbReference type="ARBA" id="ARBA00023136"/>
    </source>
</evidence>
<keyword evidence="4" id="KW-0812">Transmembrane</keyword>